<dbReference type="EnsemblPlants" id="Ma01_t01330.1">
    <property type="protein sequence ID" value="Ma01_p01330.1"/>
    <property type="gene ID" value="Ma01_g01330"/>
</dbReference>
<reference evidence="2" key="2">
    <citation type="submission" date="2021-05" db="UniProtKB">
        <authorList>
            <consortium name="EnsemblPlants"/>
        </authorList>
    </citation>
    <scope>IDENTIFICATION</scope>
    <source>
        <strain evidence="2">subsp. malaccensis</strain>
    </source>
</reference>
<evidence type="ECO:0000313" key="2">
    <source>
        <dbReference type="EnsemblPlants" id="Ma01_p01330.1"/>
    </source>
</evidence>
<gene>
    <name evidence="1" type="ORF">GSMUA_285240.1</name>
</gene>
<evidence type="ECO:0000313" key="1">
    <source>
        <dbReference type="EMBL" id="CAG1858229.1"/>
    </source>
</evidence>
<dbReference type="EMBL" id="HG996466">
    <property type="protein sequence ID" value="CAG1858229.1"/>
    <property type="molecule type" value="Genomic_DNA"/>
</dbReference>
<proteinExistence type="predicted"/>
<dbReference type="InParanoid" id="A0A804HP32"/>
<dbReference type="AlphaFoldDB" id="A0A804HP32"/>
<accession>A0A804HP32</accession>
<dbReference type="Proteomes" id="UP000012960">
    <property type="component" value="Unplaced"/>
</dbReference>
<dbReference type="Gramene" id="Ma01_t01330.1">
    <property type="protein sequence ID" value="Ma01_p01330.1"/>
    <property type="gene ID" value="Ma01_g01330"/>
</dbReference>
<reference evidence="1" key="1">
    <citation type="submission" date="2021-03" db="EMBL/GenBank/DDBJ databases">
        <authorList>
            <consortium name="Genoscope - CEA"/>
            <person name="William W."/>
        </authorList>
    </citation>
    <scope>NUCLEOTIDE SEQUENCE</scope>
    <source>
        <strain evidence="1">Doubled-haploid Pahang</strain>
    </source>
</reference>
<name>A0A804HP32_MUSAM</name>
<protein>
    <submittedName>
        <fullName evidence="1">(wild Malaysian banana) hypothetical protein</fullName>
    </submittedName>
</protein>
<keyword evidence="3" id="KW-1185">Reference proteome</keyword>
<sequence length="67" mass="7589">MFFYVCLMKTLNNIAYAKGSKISGPEDRNQYCLPTTAFIADSEAMTSEDILNKQFTEDLNQVLDIES</sequence>
<evidence type="ECO:0000313" key="3">
    <source>
        <dbReference type="Proteomes" id="UP000012960"/>
    </source>
</evidence>
<organism evidence="2 3">
    <name type="scientific">Musa acuminata subsp. malaccensis</name>
    <name type="common">Wild banana</name>
    <name type="synonym">Musa malaccensis</name>
    <dbReference type="NCBI Taxonomy" id="214687"/>
    <lineage>
        <taxon>Eukaryota</taxon>
        <taxon>Viridiplantae</taxon>
        <taxon>Streptophyta</taxon>
        <taxon>Embryophyta</taxon>
        <taxon>Tracheophyta</taxon>
        <taxon>Spermatophyta</taxon>
        <taxon>Magnoliopsida</taxon>
        <taxon>Liliopsida</taxon>
        <taxon>Zingiberales</taxon>
        <taxon>Musaceae</taxon>
        <taxon>Musa</taxon>
    </lineage>
</organism>